<evidence type="ECO:0000313" key="2">
    <source>
        <dbReference type="Proteomes" id="UP001211065"/>
    </source>
</evidence>
<gene>
    <name evidence="1" type="ORF">HK099_001603</name>
</gene>
<sequence length="280" mass="32713">MLFSSKPNNRNKPKNLCQLPSFFKCFVKQGKYSKKNQEPSEISNEVLENIDTKKTEKSQFCASKSQTIILPNTENVNRTKDNEIIITPELERRVFEFLFPEQTNNLNTDSSISNNDVEKFTFESFSIQKSQSTVGLTKFSESLVFYKPVMGENKFLDRDNYSFEEDLEITNFNYRNSFFTFGEEVFNNYKRFKLFDETGLGNSQKSKSTEVDNFKSELKIILQVLSIEILEELEYGFYCKYTIELLDNFPFKPNAYFEASMVLGNIRFKKISGDEKMVCN</sequence>
<evidence type="ECO:0000313" key="1">
    <source>
        <dbReference type="EMBL" id="KAJ3223028.1"/>
    </source>
</evidence>
<proteinExistence type="predicted"/>
<keyword evidence="2" id="KW-1185">Reference proteome</keyword>
<reference evidence="1" key="1">
    <citation type="submission" date="2020-05" db="EMBL/GenBank/DDBJ databases">
        <title>Phylogenomic resolution of chytrid fungi.</title>
        <authorList>
            <person name="Stajich J.E."/>
            <person name="Amses K."/>
            <person name="Simmons R."/>
            <person name="Seto K."/>
            <person name="Myers J."/>
            <person name="Bonds A."/>
            <person name="Quandt C.A."/>
            <person name="Barry K."/>
            <person name="Liu P."/>
            <person name="Grigoriev I."/>
            <person name="Longcore J.E."/>
            <person name="James T.Y."/>
        </authorList>
    </citation>
    <scope>NUCLEOTIDE SEQUENCE</scope>
    <source>
        <strain evidence="1">JEL0476</strain>
    </source>
</reference>
<comment type="caution">
    <text evidence="1">The sequence shown here is derived from an EMBL/GenBank/DDBJ whole genome shotgun (WGS) entry which is preliminary data.</text>
</comment>
<organism evidence="1 2">
    <name type="scientific">Clydaea vesicula</name>
    <dbReference type="NCBI Taxonomy" id="447962"/>
    <lineage>
        <taxon>Eukaryota</taxon>
        <taxon>Fungi</taxon>
        <taxon>Fungi incertae sedis</taxon>
        <taxon>Chytridiomycota</taxon>
        <taxon>Chytridiomycota incertae sedis</taxon>
        <taxon>Chytridiomycetes</taxon>
        <taxon>Lobulomycetales</taxon>
        <taxon>Lobulomycetaceae</taxon>
        <taxon>Clydaea</taxon>
    </lineage>
</organism>
<name>A0AAD5U3B9_9FUNG</name>
<dbReference type="EMBL" id="JADGJW010000147">
    <property type="protein sequence ID" value="KAJ3223028.1"/>
    <property type="molecule type" value="Genomic_DNA"/>
</dbReference>
<accession>A0AAD5U3B9</accession>
<protein>
    <submittedName>
        <fullName evidence="1">Uncharacterized protein</fullName>
    </submittedName>
</protein>
<dbReference type="AlphaFoldDB" id="A0AAD5U3B9"/>
<dbReference type="Proteomes" id="UP001211065">
    <property type="component" value="Unassembled WGS sequence"/>
</dbReference>